<keyword evidence="2" id="KW-0813">Transport</keyword>
<dbReference type="InterPro" id="IPR020846">
    <property type="entry name" value="MFS_dom"/>
</dbReference>
<dbReference type="PANTHER" id="PTHR43791">
    <property type="entry name" value="PERMEASE-RELATED"/>
    <property type="match status" value="1"/>
</dbReference>
<dbReference type="PROSITE" id="PS50850">
    <property type="entry name" value="MFS"/>
    <property type="match status" value="1"/>
</dbReference>
<evidence type="ECO:0000256" key="9">
    <source>
        <dbReference type="SAM" id="Phobius"/>
    </source>
</evidence>
<evidence type="ECO:0000256" key="3">
    <source>
        <dbReference type="ARBA" id="ARBA00022692"/>
    </source>
</evidence>
<proteinExistence type="predicted"/>
<dbReference type="SMART" id="SM00487">
    <property type="entry name" value="DEXDc"/>
    <property type="match status" value="1"/>
</dbReference>
<dbReference type="EMBL" id="JANPWZ010000367">
    <property type="protein sequence ID" value="KAJ3577453.1"/>
    <property type="molecule type" value="Genomic_DNA"/>
</dbReference>
<dbReference type="PANTHER" id="PTHR43791:SF92">
    <property type="entry name" value="AGL026WP"/>
    <property type="match status" value="1"/>
</dbReference>
<evidence type="ECO:0008006" key="14">
    <source>
        <dbReference type="Google" id="ProtNLM"/>
    </source>
</evidence>
<dbReference type="SUPFAM" id="SSF52540">
    <property type="entry name" value="P-loop containing nucleoside triphosphate hydrolases"/>
    <property type="match status" value="2"/>
</dbReference>
<feature type="region of interest" description="Disordered" evidence="8">
    <location>
        <begin position="656"/>
        <end position="679"/>
    </location>
</feature>
<dbReference type="FunFam" id="1.20.1250.20:FF:000013">
    <property type="entry name" value="MFS general substrate transporter"/>
    <property type="match status" value="1"/>
</dbReference>
<dbReference type="SUPFAM" id="SSF103473">
    <property type="entry name" value="MFS general substrate transporter"/>
    <property type="match status" value="1"/>
</dbReference>
<dbReference type="InterPro" id="IPR038718">
    <property type="entry name" value="SNF2-like_sf"/>
</dbReference>
<reference evidence="12" key="1">
    <citation type="submission" date="2022-07" db="EMBL/GenBank/DDBJ databases">
        <title>Genome Sequence of Xylaria arbuscula.</title>
        <authorList>
            <person name="Buettner E."/>
        </authorList>
    </citation>
    <scope>NUCLEOTIDE SEQUENCE</scope>
    <source>
        <strain evidence="12">VT107</strain>
    </source>
</reference>
<dbReference type="Gene3D" id="1.20.1250.20">
    <property type="entry name" value="MFS general substrate transporter like domains"/>
    <property type="match status" value="2"/>
</dbReference>
<dbReference type="VEuPathDB" id="FungiDB:F4678DRAFT_442573"/>
<feature type="transmembrane region" description="Helical" evidence="9">
    <location>
        <begin position="87"/>
        <end position="104"/>
    </location>
</feature>
<feature type="transmembrane region" description="Helical" evidence="9">
    <location>
        <begin position="360"/>
        <end position="379"/>
    </location>
</feature>
<dbReference type="GO" id="GO:0016020">
    <property type="term" value="C:membrane"/>
    <property type="evidence" value="ECO:0007669"/>
    <property type="project" value="UniProtKB-SubCell"/>
</dbReference>
<dbReference type="Proteomes" id="UP001148614">
    <property type="component" value="Unassembled WGS sequence"/>
</dbReference>
<evidence type="ECO:0000256" key="5">
    <source>
        <dbReference type="ARBA" id="ARBA00022840"/>
    </source>
</evidence>
<evidence type="ECO:0000313" key="13">
    <source>
        <dbReference type="Proteomes" id="UP001148614"/>
    </source>
</evidence>
<dbReference type="InterPro" id="IPR011701">
    <property type="entry name" value="MFS"/>
</dbReference>
<keyword evidence="6 9" id="KW-1133">Transmembrane helix</keyword>
<evidence type="ECO:0000256" key="7">
    <source>
        <dbReference type="ARBA" id="ARBA00023136"/>
    </source>
</evidence>
<dbReference type="FunFam" id="1.20.1250.20:FF:000057">
    <property type="entry name" value="MFS general substrate transporter"/>
    <property type="match status" value="1"/>
</dbReference>
<feature type="transmembrane region" description="Helical" evidence="9">
    <location>
        <begin position="251"/>
        <end position="274"/>
    </location>
</feature>
<evidence type="ECO:0000256" key="2">
    <source>
        <dbReference type="ARBA" id="ARBA00022448"/>
    </source>
</evidence>
<dbReference type="InterPro" id="IPR036259">
    <property type="entry name" value="MFS_trans_sf"/>
</dbReference>
<evidence type="ECO:0000259" key="10">
    <source>
        <dbReference type="PROSITE" id="PS50850"/>
    </source>
</evidence>
<feature type="transmembrane region" description="Helical" evidence="9">
    <location>
        <begin position="157"/>
        <end position="178"/>
    </location>
</feature>
<feature type="transmembrane region" description="Helical" evidence="9">
    <location>
        <begin position="391"/>
        <end position="409"/>
    </location>
</feature>
<feature type="compositionally biased region" description="Basic and acidic residues" evidence="8">
    <location>
        <begin position="656"/>
        <end position="677"/>
    </location>
</feature>
<feature type="compositionally biased region" description="Acidic residues" evidence="8">
    <location>
        <begin position="1711"/>
        <end position="1730"/>
    </location>
</feature>
<feature type="domain" description="Major facilitator superfamily (MFS) profile" evidence="10">
    <location>
        <begin position="91"/>
        <end position="509"/>
    </location>
</feature>
<keyword evidence="4" id="KW-0547">Nucleotide-binding</keyword>
<keyword evidence="5" id="KW-0067">ATP-binding</keyword>
<feature type="transmembrane region" description="Helical" evidence="9">
    <location>
        <begin position="415"/>
        <end position="436"/>
    </location>
</feature>
<dbReference type="GO" id="GO:0022857">
    <property type="term" value="F:transmembrane transporter activity"/>
    <property type="evidence" value="ECO:0007669"/>
    <property type="project" value="InterPro"/>
</dbReference>
<dbReference type="InterPro" id="IPR027417">
    <property type="entry name" value="P-loop_NTPase"/>
</dbReference>
<feature type="region of interest" description="Disordered" evidence="8">
    <location>
        <begin position="1679"/>
        <end position="1746"/>
    </location>
</feature>
<protein>
    <recommendedName>
        <fullName evidence="14">Major facilitator superfamily (MFS) profile domain-containing protein</fullName>
    </recommendedName>
</protein>
<evidence type="ECO:0000256" key="4">
    <source>
        <dbReference type="ARBA" id="ARBA00022741"/>
    </source>
</evidence>
<evidence type="ECO:0000256" key="6">
    <source>
        <dbReference type="ARBA" id="ARBA00022989"/>
    </source>
</evidence>
<keyword evidence="13" id="KW-1185">Reference proteome</keyword>
<keyword evidence="7 9" id="KW-0472">Membrane</keyword>
<dbReference type="VEuPathDB" id="FungiDB:F4678DRAFT_486709"/>
<name>A0A9W8NJD1_9PEZI</name>
<evidence type="ECO:0000256" key="8">
    <source>
        <dbReference type="SAM" id="MobiDB-lite"/>
    </source>
</evidence>
<feature type="transmembrane region" description="Helical" evidence="9">
    <location>
        <begin position="128"/>
        <end position="150"/>
    </location>
</feature>
<dbReference type="Pfam" id="PF07690">
    <property type="entry name" value="MFS_1"/>
    <property type="match status" value="1"/>
</dbReference>
<feature type="transmembrane region" description="Helical" evidence="9">
    <location>
        <begin position="219"/>
        <end position="239"/>
    </location>
</feature>
<dbReference type="Gene3D" id="3.40.50.300">
    <property type="entry name" value="P-loop containing nucleotide triphosphate hydrolases"/>
    <property type="match status" value="1"/>
</dbReference>
<dbReference type="InterPro" id="IPR000330">
    <property type="entry name" value="SNF2_N"/>
</dbReference>
<comment type="caution">
    <text evidence="12">The sequence shown here is derived from an EMBL/GenBank/DDBJ whole genome shotgun (WGS) entry which is preliminary data.</text>
</comment>
<sequence>MEQHEDAAMPPKADNMAGNTSHISDAGRASSSHEDTKSTKSAKVIGTGGNAADVQQAVARGLQPPDIIMRLSPEERIKLEKHLVRKIDLRLLPMIIIMYILNYIDRNNIAAAKLSGLPEDLNLKGNQFQTAVSILFVGYLLMQVPSNLFLNKIGLPGIYLPTCMAIWGVISAATAGVTNFGGLLAVRFFLGFVEAVYFPGCLYYLSCWYTRKELGLRTALLYSGALISGAFSGLIAAGVNANLDGARGYGAWQWLFIIEGVITVAVALIALPILPNFPRTTKWLTEEERALAIWRLEEDVGQDDWTEGEQSMLEGAKLAFTDVKTYVLLFLLIGIVSSGGVTNFLPAVVKTLGYGNVETLLLTSPPYILCVITSSLNAWHADKTGERFWHITGSLCVALVGFIIAATTSTIGPRYFAIIIMVPGVYGAFVVALAWISNTMPRPPAKRAAALSFINAVSNATSIYVSYLYQDWMAPQYVIAFGVNSGTVVLAIVSALTLRIMLTRLNKKLDQGIYVPGAINAHGFRMPCNRHKRPAAERRPPSWTRMIDDLLFEDPSGPGKTAYQKHIARTKSRWDPYNTFSKKEEFTKFFDGHDYRRFNHIDRERFARFSIRKTLECHPCDHFEVTSDVMTHKSIIGRSNEPVALEGLMEVIKAEGHQDVDAEAPREAATRPNKTNENEPIQEISAAAQSFIAASPNSLGPPILPCATYLKAIQCGQYGSSKSAVWISPFFRKLDNAEGRRGLFDYQLIGIVWLLSRLFGDLPTLKCLDPLTGTFFSNMQTINDANNRERLKGPKYFGGILADSMGLGKTLITVGLIDLLISQGLNIIQTEDGATEHCPILLVAPSAIVACQWVQELYEVTDESTVHQIITSGPGVVGGPDNEDRIRHIELEEFRQWPESLRYVWEKTDPAASRVIFVFTMDCWAGRTCFRDDNTGWYSSFTKAGRKFSLVVVDEAHKVKNHRTRNWRSIYLLERQFTLLITATPCLNSLADMFGLARLLWTSAEEYLKQSPSNWNEIQKKFAKLEHLNLLDGYPRSDDFQLVAGRPGLLAKLLFKPTGSRTQDIQLTRQHLRHFEALAVLKRSPNSYIYTEWENPSPVSLSGIFPKVANYTVDISAGEAYHLAYEKVHIYHLIEYLEGLNDWGGAVSKEDKRQRTVPIMNCTRLLQMASSSLDVYDLDTVLTANEHSTLAPEVAKMRENGVDLLKLARFLILPGDPTLDTHVGWMRVAARNSPILRYILHYIDENILTRESNSPIKKLLIVEDNSYTVGFAGTNLHKSCSRVLVTSQAYSLQVQLQAIYRVIRVGQTSDVTVHRVKVKNSFHSFRESRQVEKILPELGSRAQGSTEKVLVQLLNMFQYEVNEAWWSSEGQKLRYERNLLHDDCVEDEVASPALEKLKAEEEDIKKQNFKKEIFKKEETWEEEEEEEIKKGGIKKEETMKIKKEEEEEEESLGNIPISRNEVDDLPSAGSKKRKLEMIVPKTGDGSGGWYNQSALDRDDAAFLALQTRNDYYAEFVRLRPEAKSVFDHSKNNLRRLLSYGYDDGTLSTRPWTEDDLDNPAVLERALELMLRVRLGAKDIAMLPIPMIDLSKASPRRRARLHQLLADIQHTDQDLHEAQASGSGGKDAREALRSTNLEQPPGLIELDLEVQARLGDNAGYYEASVMRKELFDRYRESYVDLTNDTGSPDGDDGASVVDESSEEDNGNREMEGEGMDADEEDNGEAEEDDGEANTQSSGNRTTWSEFDYDLDTNFAGDSWYF</sequence>
<comment type="subcellular location">
    <subcellularLocation>
        <location evidence="1">Membrane</location>
        <topology evidence="1">Multi-pass membrane protein</topology>
    </subcellularLocation>
</comment>
<feature type="domain" description="Helicase ATP-binding" evidence="11">
    <location>
        <begin position="790"/>
        <end position="1003"/>
    </location>
</feature>
<feature type="transmembrane region" description="Helical" evidence="9">
    <location>
        <begin position="326"/>
        <end position="348"/>
    </location>
</feature>
<evidence type="ECO:0000259" key="11">
    <source>
        <dbReference type="PROSITE" id="PS51192"/>
    </source>
</evidence>
<evidence type="ECO:0000256" key="1">
    <source>
        <dbReference type="ARBA" id="ARBA00004141"/>
    </source>
</evidence>
<dbReference type="PROSITE" id="PS51192">
    <property type="entry name" value="HELICASE_ATP_BIND_1"/>
    <property type="match status" value="1"/>
</dbReference>
<gene>
    <name evidence="12" type="ORF">NPX13_g3116</name>
</gene>
<dbReference type="InterPro" id="IPR014001">
    <property type="entry name" value="Helicase_ATP-bd"/>
</dbReference>
<organism evidence="12 13">
    <name type="scientific">Xylaria arbuscula</name>
    <dbReference type="NCBI Taxonomy" id="114810"/>
    <lineage>
        <taxon>Eukaryota</taxon>
        <taxon>Fungi</taxon>
        <taxon>Dikarya</taxon>
        <taxon>Ascomycota</taxon>
        <taxon>Pezizomycotina</taxon>
        <taxon>Sordariomycetes</taxon>
        <taxon>Xylariomycetidae</taxon>
        <taxon>Xylariales</taxon>
        <taxon>Xylariaceae</taxon>
        <taxon>Xylaria</taxon>
    </lineage>
</organism>
<feature type="transmembrane region" description="Helical" evidence="9">
    <location>
        <begin position="184"/>
        <end position="207"/>
    </location>
</feature>
<feature type="transmembrane region" description="Helical" evidence="9">
    <location>
        <begin position="475"/>
        <end position="498"/>
    </location>
</feature>
<feature type="compositionally biased region" description="Polar residues" evidence="8">
    <location>
        <begin position="1733"/>
        <end position="1743"/>
    </location>
</feature>
<evidence type="ECO:0000313" key="12">
    <source>
        <dbReference type="EMBL" id="KAJ3577453.1"/>
    </source>
</evidence>
<dbReference type="CDD" id="cd17327">
    <property type="entry name" value="MFS_FEN2_like"/>
    <property type="match status" value="1"/>
</dbReference>
<dbReference type="Pfam" id="PF00176">
    <property type="entry name" value="SNF2-rel_dom"/>
    <property type="match status" value="1"/>
</dbReference>
<feature type="region of interest" description="Disordered" evidence="8">
    <location>
        <begin position="1"/>
        <end position="44"/>
    </location>
</feature>
<dbReference type="Gene3D" id="3.40.50.10810">
    <property type="entry name" value="Tandem AAA-ATPase domain"/>
    <property type="match status" value="1"/>
</dbReference>
<accession>A0A9W8NJD1</accession>
<keyword evidence="3 9" id="KW-0812">Transmembrane</keyword>
<dbReference type="GO" id="GO:0005524">
    <property type="term" value="F:ATP binding"/>
    <property type="evidence" value="ECO:0007669"/>
    <property type="project" value="InterPro"/>
</dbReference>